<proteinExistence type="predicted"/>
<protein>
    <recommendedName>
        <fullName evidence="3">MarR family transcriptional regulator</fullName>
    </recommendedName>
</protein>
<sequence length="41" mass="4395">MSAPTTLAEAARVLEDVPDAEIDILRRVAKALRGLDTEAES</sequence>
<name>A0ABP9KWV3_9NOCA</name>
<accession>A0ABP9KWV3</accession>
<evidence type="ECO:0000313" key="2">
    <source>
        <dbReference type="Proteomes" id="UP001500603"/>
    </source>
</evidence>
<organism evidence="1 2">
    <name type="scientific">Nocardia callitridis</name>
    <dbReference type="NCBI Taxonomy" id="648753"/>
    <lineage>
        <taxon>Bacteria</taxon>
        <taxon>Bacillati</taxon>
        <taxon>Actinomycetota</taxon>
        <taxon>Actinomycetes</taxon>
        <taxon>Mycobacteriales</taxon>
        <taxon>Nocardiaceae</taxon>
        <taxon>Nocardia</taxon>
    </lineage>
</organism>
<dbReference type="EMBL" id="BAABJM010000006">
    <property type="protein sequence ID" value="GAA5065475.1"/>
    <property type="molecule type" value="Genomic_DNA"/>
</dbReference>
<evidence type="ECO:0008006" key="3">
    <source>
        <dbReference type="Google" id="ProtNLM"/>
    </source>
</evidence>
<gene>
    <name evidence="1" type="ORF">GCM10023318_52630</name>
</gene>
<keyword evidence="2" id="KW-1185">Reference proteome</keyword>
<comment type="caution">
    <text evidence="1">The sequence shown here is derived from an EMBL/GenBank/DDBJ whole genome shotgun (WGS) entry which is preliminary data.</text>
</comment>
<evidence type="ECO:0000313" key="1">
    <source>
        <dbReference type="EMBL" id="GAA5065475.1"/>
    </source>
</evidence>
<reference evidence="2" key="1">
    <citation type="journal article" date="2019" name="Int. J. Syst. Evol. Microbiol.">
        <title>The Global Catalogue of Microorganisms (GCM) 10K type strain sequencing project: providing services to taxonomists for standard genome sequencing and annotation.</title>
        <authorList>
            <consortium name="The Broad Institute Genomics Platform"/>
            <consortium name="The Broad Institute Genome Sequencing Center for Infectious Disease"/>
            <person name="Wu L."/>
            <person name="Ma J."/>
        </authorList>
    </citation>
    <scope>NUCLEOTIDE SEQUENCE [LARGE SCALE GENOMIC DNA]</scope>
    <source>
        <strain evidence="2">JCM 18298</strain>
    </source>
</reference>
<dbReference type="Proteomes" id="UP001500603">
    <property type="component" value="Unassembled WGS sequence"/>
</dbReference>
<dbReference type="RefSeq" id="WP_345498722.1">
    <property type="nucleotide sequence ID" value="NZ_BAABJM010000006.1"/>
</dbReference>